<name>A0A7S0NCT6_9CRYP</name>
<dbReference type="AlphaFoldDB" id="A0A7S0NCT6"/>
<feature type="domain" description="NFACT RNA-binding" evidence="3">
    <location>
        <begin position="11"/>
        <end position="131"/>
    </location>
</feature>
<evidence type="ECO:0000259" key="3">
    <source>
        <dbReference type="Pfam" id="PF05670"/>
    </source>
</evidence>
<sequence length="230" mass="26784">MVKAVRTSCQMVFHFTSSPCDAAPEGYLLYMGKDKYENDDLIKFAWPEDVWYHVDKESSAHVYIRLPRGSHLAGKDWYKNIDPKVVEECCQLVKANSIKGNKLDNITVVFTPASNLKKTQGMDTGQVGFHDQNMVFKEKVQTRKNEIVNRLEKTKKWVEVDLEADLMKRQKEDKAEAARLAEKTRIEREEQEKKWKEEKESRSYDRLYDESNMTKAGELEVDSDGEVDFM</sequence>
<proteinExistence type="inferred from homology"/>
<evidence type="ECO:0000313" key="4">
    <source>
        <dbReference type="EMBL" id="CAD8505481.1"/>
    </source>
</evidence>
<evidence type="ECO:0000256" key="1">
    <source>
        <dbReference type="ARBA" id="ARBA00008998"/>
    </source>
</evidence>
<protein>
    <recommendedName>
        <fullName evidence="3">NFACT RNA-binding domain-containing protein</fullName>
    </recommendedName>
</protein>
<dbReference type="PANTHER" id="PTHR13049">
    <property type="entry name" value="DUF814-RELATED"/>
    <property type="match status" value="1"/>
</dbReference>
<dbReference type="Pfam" id="PF05670">
    <property type="entry name" value="NFACT-R_1"/>
    <property type="match status" value="1"/>
</dbReference>
<dbReference type="InterPro" id="IPR039730">
    <property type="entry name" value="Jlp2/Ccd25"/>
</dbReference>
<dbReference type="EMBL" id="HBEO01032631">
    <property type="protein sequence ID" value="CAD8505481.1"/>
    <property type="molecule type" value="Transcribed_RNA"/>
</dbReference>
<feature type="compositionally biased region" description="Acidic residues" evidence="2">
    <location>
        <begin position="219"/>
        <end position="230"/>
    </location>
</feature>
<dbReference type="InterPro" id="IPR008532">
    <property type="entry name" value="NFACT_RNA-bd"/>
</dbReference>
<comment type="similarity">
    <text evidence="1">Belongs to the CCDC25 family.</text>
</comment>
<dbReference type="PANTHER" id="PTHR13049:SF2">
    <property type="entry name" value="COILED-COIL DOMAIN-CONTAINING PROTEIN 25"/>
    <property type="match status" value="1"/>
</dbReference>
<accession>A0A7S0NCT6</accession>
<gene>
    <name evidence="4" type="ORF">HPHI1048_LOCUS22087</name>
</gene>
<feature type="region of interest" description="Disordered" evidence="2">
    <location>
        <begin position="180"/>
        <end position="230"/>
    </location>
</feature>
<evidence type="ECO:0000256" key="2">
    <source>
        <dbReference type="SAM" id="MobiDB-lite"/>
    </source>
</evidence>
<feature type="compositionally biased region" description="Basic and acidic residues" evidence="2">
    <location>
        <begin position="180"/>
        <end position="209"/>
    </location>
</feature>
<organism evidence="4">
    <name type="scientific">Hanusia phi</name>
    <dbReference type="NCBI Taxonomy" id="3032"/>
    <lineage>
        <taxon>Eukaryota</taxon>
        <taxon>Cryptophyceae</taxon>
        <taxon>Pyrenomonadales</taxon>
        <taxon>Geminigeraceae</taxon>
        <taxon>Hanusia</taxon>
    </lineage>
</organism>
<reference evidence="4" key="1">
    <citation type="submission" date="2021-01" db="EMBL/GenBank/DDBJ databases">
        <authorList>
            <person name="Corre E."/>
            <person name="Pelletier E."/>
            <person name="Niang G."/>
            <person name="Scheremetjew M."/>
            <person name="Finn R."/>
            <person name="Kale V."/>
            <person name="Holt S."/>
            <person name="Cochrane G."/>
            <person name="Meng A."/>
            <person name="Brown T."/>
            <person name="Cohen L."/>
        </authorList>
    </citation>
    <scope>NUCLEOTIDE SEQUENCE</scope>
    <source>
        <strain evidence="4">CCMP325</strain>
    </source>
</reference>